<keyword evidence="12" id="KW-0496">Mitochondrion</keyword>
<evidence type="ECO:0000256" key="10">
    <source>
        <dbReference type="ARBA" id="ARBA00022989"/>
    </source>
</evidence>
<dbReference type="EC" id="2.5.1.18" evidence="5"/>
<keyword evidence="10 17" id="KW-1133">Transmembrane helix</keyword>
<evidence type="ECO:0000256" key="8">
    <source>
        <dbReference type="ARBA" id="ARBA00022787"/>
    </source>
</evidence>
<dbReference type="AlphaFoldDB" id="A0A154NXK9"/>
<keyword evidence="7 17" id="KW-0812">Transmembrane</keyword>
<evidence type="ECO:0000256" key="4">
    <source>
        <dbReference type="ARBA" id="ARBA00010459"/>
    </source>
</evidence>
<dbReference type="InterPro" id="IPR001129">
    <property type="entry name" value="Membr-assoc_MAPEG"/>
</dbReference>
<dbReference type="STRING" id="178035.A0A154NXK9"/>
<dbReference type="Gene3D" id="1.20.120.550">
    <property type="entry name" value="Membrane associated eicosanoid/glutathione metabolism-like domain"/>
    <property type="match status" value="1"/>
</dbReference>
<gene>
    <name evidence="18" type="ORF">WN55_02761</name>
</gene>
<feature type="transmembrane region" description="Helical" evidence="17">
    <location>
        <begin position="17"/>
        <end position="36"/>
    </location>
</feature>
<dbReference type="GO" id="GO:0005789">
    <property type="term" value="C:endoplasmic reticulum membrane"/>
    <property type="evidence" value="ECO:0007669"/>
    <property type="project" value="UniProtKB-SubCell"/>
</dbReference>
<evidence type="ECO:0000313" key="18">
    <source>
        <dbReference type="EMBL" id="KZC04399.1"/>
    </source>
</evidence>
<evidence type="ECO:0000256" key="9">
    <source>
        <dbReference type="ARBA" id="ARBA00022824"/>
    </source>
</evidence>
<comment type="subcellular location">
    <subcellularLocation>
        <location evidence="3">Endoplasmic reticulum membrane</location>
        <topology evidence="3">Multi-pass membrane protein</topology>
    </subcellularLocation>
    <subcellularLocation>
        <location evidence="2">Mitochondrion outer membrane</location>
    </subcellularLocation>
</comment>
<sequence length="150" mass="16834">MSASNVLAIDSEAMKVFGFWGGILALKLFAMVVLTARYRFQKKVFINPEDAAGIKGAKITNADPDVERVRRAHLNDLENIPIWYIVTLLWLTTGPSTWLAGILIKSFVIARIVHTLVYAVYPMQPYRALAFFVGLGITIYQAISTMLYYS</sequence>
<keyword evidence="9" id="KW-0256">Endoplasmic reticulum</keyword>
<keyword evidence="19" id="KW-1185">Reference proteome</keyword>
<dbReference type="FunFam" id="1.20.120.550:FF:000002">
    <property type="entry name" value="Microsomal glutathione S-transferase 1"/>
    <property type="match status" value="1"/>
</dbReference>
<evidence type="ECO:0000256" key="2">
    <source>
        <dbReference type="ARBA" id="ARBA00004294"/>
    </source>
</evidence>
<dbReference type="PANTHER" id="PTHR10689">
    <property type="entry name" value="MICROSOMAL GLUTATHIONE S-TRANSFERASE 1"/>
    <property type="match status" value="1"/>
</dbReference>
<dbReference type="OrthoDB" id="193139at2759"/>
<keyword evidence="8" id="KW-1000">Mitochondrion outer membrane</keyword>
<evidence type="ECO:0000256" key="12">
    <source>
        <dbReference type="ARBA" id="ARBA00023128"/>
    </source>
</evidence>
<reference evidence="18 19" key="1">
    <citation type="submission" date="2015-07" db="EMBL/GenBank/DDBJ databases">
        <title>The genome of Dufourea novaeangliae.</title>
        <authorList>
            <person name="Pan H."/>
            <person name="Kapheim K."/>
        </authorList>
    </citation>
    <scope>NUCLEOTIDE SEQUENCE [LARGE SCALE GENOMIC DNA]</scope>
    <source>
        <strain evidence="18">0120121106</strain>
        <tissue evidence="18">Whole body</tissue>
    </source>
</reference>
<accession>A0A154NXK9</accession>
<dbReference type="InterPro" id="IPR023352">
    <property type="entry name" value="MAPEG-like_dom_sf"/>
</dbReference>
<evidence type="ECO:0000256" key="3">
    <source>
        <dbReference type="ARBA" id="ARBA00004477"/>
    </source>
</evidence>
<comment type="subunit">
    <text evidence="14">Homotrimer; The trimer binds only one molecule of glutathione.</text>
</comment>
<comment type="catalytic activity">
    <reaction evidence="16">
        <text>RX + glutathione = an S-substituted glutathione + a halide anion + H(+)</text>
        <dbReference type="Rhea" id="RHEA:16437"/>
        <dbReference type="ChEBI" id="CHEBI:15378"/>
        <dbReference type="ChEBI" id="CHEBI:16042"/>
        <dbReference type="ChEBI" id="CHEBI:17792"/>
        <dbReference type="ChEBI" id="CHEBI:57925"/>
        <dbReference type="ChEBI" id="CHEBI:90779"/>
        <dbReference type="EC" id="2.5.1.18"/>
    </reaction>
    <physiologicalReaction direction="left-to-right" evidence="16">
        <dbReference type="Rhea" id="RHEA:16438"/>
    </physiologicalReaction>
</comment>
<evidence type="ECO:0000256" key="15">
    <source>
        <dbReference type="ARBA" id="ARBA00039397"/>
    </source>
</evidence>
<dbReference type="Proteomes" id="UP000076502">
    <property type="component" value="Unassembled WGS sequence"/>
</dbReference>
<organism evidence="18 19">
    <name type="scientific">Dufourea novaeangliae</name>
    <name type="common">Sweat bee</name>
    <dbReference type="NCBI Taxonomy" id="178035"/>
    <lineage>
        <taxon>Eukaryota</taxon>
        <taxon>Metazoa</taxon>
        <taxon>Ecdysozoa</taxon>
        <taxon>Arthropoda</taxon>
        <taxon>Hexapoda</taxon>
        <taxon>Insecta</taxon>
        <taxon>Pterygota</taxon>
        <taxon>Neoptera</taxon>
        <taxon>Endopterygota</taxon>
        <taxon>Hymenoptera</taxon>
        <taxon>Apocrita</taxon>
        <taxon>Aculeata</taxon>
        <taxon>Apoidea</taxon>
        <taxon>Anthophila</taxon>
        <taxon>Halictidae</taxon>
        <taxon>Rophitinae</taxon>
        <taxon>Dufourea</taxon>
    </lineage>
</organism>
<dbReference type="GO" id="GO:0004364">
    <property type="term" value="F:glutathione transferase activity"/>
    <property type="evidence" value="ECO:0007669"/>
    <property type="project" value="UniProtKB-EC"/>
</dbReference>
<feature type="transmembrane region" description="Helical" evidence="17">
    <location>
        <begin position="77"/>
        <end position="93"/>
    </location>
</feature>
<evidence type="ECO:0000256" key="1">
    <source>
        <dbReference type="ARBA" id="ARBA00003701"/>
    </source>
</evidence>
<feature type="transmembrane region" description="Helical" evidence="17">
    <location>
        <begin position="128"/>
        <end position="149"/>
    </location>
</feature>
<dbReference type="InterPro" id="IPR040162">
    <property type="entry name" value="MGST1-like"/>
</dbReference>
<comment type="similarity">
    <text evidence="4">Belongs to the MAPEG family.</text>
</comment>
<dbReference type="OMA" id="FTFWVGV"/>
<name>A0A154NXK9_DUFNO</name>
<evidence type="ECO:0000256" key="5">
    <source>
        <dbReference type="ARBA" id="ARBA00012452"/>
    </source>
</evidence>
<dbReference type="GO" id="GO:0005741">
    <property type="term" value="C:mitochondrial outer membrane"/>
    <property type="evidence" value="ECO:0007669"/>
    <property type="project" value="UniProtKB-SubCell"/>
</dbReference>
<proteinExistence type="inferred from homology"/>
<keyword evidence="13 17" id="KW-0472">Membrane</keyword>
<dbReference type="EMBL" id="KQ434778">
    <property type="protein sequence ID" value="KZC04399.1"/>
    <property type="molecule type" value="Genomic_DNA"/>
</dbReference>
<keyword evidence="6 18" id="KW-0808">Transferase</keyword>
<evidence type="ECO:0000256" key="11">
    <source>
        <dbReference type="ARBA" id="ARBA00022990"/>
    </source>
</evidence>
<dbReference type="Pfam" id="PF01124">
    <property type="entry name" value="MAPEG"/>
    <property type="match status" value="1"/>
</dbReference>
<protein>
    <recommendedName>
        <fullName evidence="15">Microsomal glutathione S-transferase 1</fullName>
        <ecNumber evidence="5">2.5.1.18</ecNumber>
    </recommendedName>
</protein>
<evidence type="ECO:0000256" key="14">
    <source>
        <dbReference type="ARBA" id="ARBA00038540"/>
    </source>
</evidence>
<evidence type="ECO:0000256" key="7">
    <source>
        <dbReference type="ARBA" id="ARBA00022692"/>
    </source>
</evidence>
<evidence type="ECO:0000313" key="19">
    <source>
        <dbReference type="Proteomes" id="UP000076502"/>
    </source>
</evidence>
<evidence type="ECO:0000256" key="16">
    <source>
        <dbReference type="ARBA" id="ARBA00049385"/>
    </source>
</evidence>
<keyword evidence="11" id="KW-0007">Acetylation</keyword>
<dbReference type="SUPFAM" id="SSF161084">
    <property type="entry name" value="MAPEG domain-like"/>
    <property type="match status" value="1"/>
</dbReference>
<evidence type="ECO:0000256" key="6">
    <source>
        <dbReference type="ARBA" id="ARBA00022679"/>
    </source>
</evidence>
<dbReference type="PANTHER" id="PTHR10689:SF6">
    <property type="entry name" value="MICROSOMAL GLUTATHIONE S-TRANSFERASE 1"/>
    <property type="match status" value="1"/>
</dbReference>
<comment type="function">
    <text evidence="1">Conjugation of reduced glutathione to a wide number of exogenous and endogenous hydrophobic electrophiles.</text>
</comment>
<evidence type="ECO:0000256" key="13">
    <source>
        <dbReference type="ARBA" id="ARBA00023136"/>
    </source>
</evidence>
<evidence type="ECO:0000256" key="17">
    <source>
        <dbReference type="SAM" id="Phobius"/>
    </source>
</evidence>